<sequence length="85" mass="9470">MHLRDPPPSAPVAHEVQHHREGRRQLAVQREPVESGRRAERLEPGRHISRGVGVDRAGAARMNALTVHATDSLEGHHAQANRRDL</sequence>
<dbReference type="AlphaFoldDB" id="D9Y1G6"/>
<dbReference type="HOGENOM" id="CLU_2511260_0_0_11"/>
<feature type="compositionally biased region" description="Basic and acidic residues" evidence="1">
    <location>
        <begin position="31"/>
        <end position="46"/>
    </location>
</feature>
<protein>
    <submittedName>
        <fullName evidence="2">Uncharacterized protein</fullName>
    </submittedName>
</protein>
<keyword evidence="3" id="KW-1185">Reference proteome</keyword>
<dbReference type="EMBL" id="GG657758">
    <property type="protein sequence ID" value="EFL40050.1"/>
    <property type="molecule type" value="Genomic_DNA"/>
</dbReference>
<feature type="compositionally biased region" description="Pro residues" evidence="1">
    <location>
        <begin position="1"/>
        <end position="10"/>
    </location>
</feature>
<dbReference type="Proteomes" id="UP000002968">
    <property type="component" value="Unassembled WGS sequence"/>
</dbReference>
<feature type="region of interest" description="Disordered" evidence="1">
    <location>
        <begin position="1"/>
        <end position="55"/>
    </location>
</feature>
<name>D9Y1G6_9ACTN</name>
<evidence type="ECO:0000313" key="2">
    <source>
        <dbReference type="EMBL" id="EFL40050.1"/>
    </source>
</evidence>
<proteinExistence type="predicted"/>
<organism evidence="2 3">
    <name type="scientific">Streptomyces griseoflavus Tu4000</name>
    <dbReference type="NCBI Taxonomy" id="467200"/>
    <lineage>
        <taxon>Bacteria</taxon>
        <taxon>Bacillati</taxon>
        <taxon>Actinomycetota</taxon>
        <taxon>Actinomycetes</taxon>
        <taxon>Kitasatosporales</taxon>
        <taxon>Streptomycetaceae</taxon>
        <taxon>Streptomyces</taxon>
    </lineage>
</organism>
<accession>D9Y1G6</accession>
<evidence type="ECO:0000256" key="1">
    <source>
        <dbReference type="SAM" id="MobiDB-lite"/>
    </source>
</evidence>
<reference evidence="2" key="1">
    <citation type="submission" date="2009-02" db="EMBL/GenBank/DDBJ databases">
        <title>Annotation of Streptomyces griseoflavus strain Tu4000.</title>
        <authorList>
            <consortium name="The Broad Institute Genome Sequencing Platform"/>
            <consortium name="Broad Institute Microbial Sequencing Center"/>
            <person name="Fischbach M."/>
            <person name="Godfrey P."/>
            <person name="Ward D."/>
            <person name="Young S."/>
            <person name="Zeng Q."/>
            <person name="Koehrsen M."/>
            <person name="Alvarado L."/>
            <person name="Berlin A.M."/>
            <person name="Bochicchio J."/>
            <person name="Borenstein D."/>
            <person name="Chapman S.B."/>
            <person name="Chen Z."/>
            <person name="Engels R."/>
            <person name="Freedman E."/>
            <person name="Gellesch M."/>
            <person name="Goldberg J."/>
            <person name="Griggs A."/>
            <person name="Gujja S."/>
            <person name="Heilman E.R."/>
            <person name="Heiman D.I."/>
            <person name="Hepburn T.A."/>
            <person name="Howarth C."/>
            <person name="Jen D."/>
            <person name="Larson L."/>
            <person name="Lewis B."/>
            <person name="Mehta T."/>
            <person name="Park D."/>
            <person name="Pearson M."/>
            <person name="Richards J."/>
            <person name="Roberts A."/>
            <person name="Saif S."/>
            <person name="Shea T.D."/>
            <person name="Shenoy N."/>
            <person name="Sisk P."/>
            <person name="Stolte C."/>
            <person name="Sykes S.N."/>
            <person name="Thomson T."/>
            <person name="Walk T."/>
            <person name="White J."/>
            <person name="Yandava C."/>
            <person name="Straight P."/>
            <person name="Clardy J."/>
            <person name="Hung D."/>
            <person name="Kolter R."/>
            <person name="Mekalanos J."/>
            <person name="Walker S."/>
            <person name="Walsh C.T."/>
            <person name="Wieland-Brown L.C."/>
            <person name="Haas B."/>
            <person name="Nusbaum C."/>
            <person name="Birren B."/>
        </authorList>
    </citation>
    <scope>NUCLEOTIDE SEQUENCE [LARGE SCALE GENOMIC DNA]</scope>
    <source>
        <strain evidence="2">Tu4000</strain>
    </source>
</reference>
<gene>
    <name evidence="2" type="ORF">SSRG_02854</name>
</gene>
<evidence type="ECO:0000313" key="3">
    <source>
        <dbReference type="Proteomes" id="UP000002968"/>
    </source>
</evidence>